<comment type="caution">
    <text evidence="1">The sequence shown here is derived from an EMBL/GenBank/DDBJ whole genome shotgun (WGS) entry which is preliminary data.</text>
</comment>
<dbReference type="RefSeq" id="WP_137372580.1">
    <property type="nucleotide sequence ID" value="NZ_AP025490.1"/>
</dbReference>
<reference evidence="1 2" key="1">
    <citation type="journal article" date="2024" name="ISME J.">
        <title>Tailless and filamentous prophages are predominant in marine Vibrio.</title>
        <authorList>
            <person name="Steensen K."/>
            <person name="Seneca J."/>
            <person name="Bartlau N."/>
            <person name="Yu X.A."/>
            <person name="Hussain F.A."/>
            <person name="Polz M.F."/>
        </authorList>
    </citation>
    <scope>NUCLEOTIDE SEQUENCE [LARGE SCALE GENOMIC DNA]</scope>
    <source>
        <strain evidence="1 2">10N.222.51.A1</strain>
    </source>
</reference>
<accession>A0ABV4NCH2</accession>
<sequence length="62" mass="7349">MDNVISNLKKEFYTNVQSKKWSEQYSAKPSLSFLTQEELSELENAWIQLVIWKKQQVNEVSL</sequence>
<gene>
    <name evidence="1" type="ORF">AB4566_12000</name>
</gene>
<protein>
    <recommendedName>
        <fullName evidence="3">3-demethylubiquinone-9 3-methyltransferase</fullName>
    </recommendedName>
</protein>
<evidence type="ECO:0008006" key="3">
    <source>
        <dbReference type="Google" id="ProtNLM"/>
    </source>
</evidence>
<name>A0ABV4NCH2_9VIBR</name>
<organism evidence="1 2">
    <name type="scientific">Vibrio gallaecicus</name>
    <dbReference type="NCBI Taxonomy" id="552386"/>
    <lineage>
        <taxon>Bacteria</taxon>
        <taxon>Pseudomonadati</taxon>
        <taxon>Pseudomonadota</taxon>
        <taxon>Gammaproteobacteria</taxon>
        <taxon>Vibrionales</taxon>
        <taxon>Vibrionaceae</taxon>
        <taxon>Vibrio</taxon>
    </lineage>
</organism>
<keyword evidence="2" id="KW-1185">Reference proteome</keyword>
<evidence type="ECO:0000313" key="2">
    <source>
        <dbReference type="Proteomes" id="UP001570417"/>
    </source>
</evidence>
<dbReference type="EMBL" id="JBFRUW010000042">
    <property type="protein sequence ID" value="MFA0568995.1"/>
    <property type="molecule type" value="Genomic_DNA"/>
</dbReference>
<dbReference type="Proteomes" id="UP001570417">
    <property type="component" value="Unassembled WGS sequence"/>
</dbReference>
<evidence type="ECO:0000313" key="1">
    <source>
        <dbReference type="EMBL" id="MFA0568995.1"/>
    </source>
</evidence>
<proteinExistence type="predicted"/>